<name>A0ABS8FZX0_9FIRM</name>
<dbReference type="RefSeq" id="WP_227708649.1">
    <property type="nucleotide sequence ID" value="NZ_JAJEQX010000031.1"/>
</dbReference>
<feature type="compositionally biased region" description="Polar residues" evidence="1">
    <location>
        <begin position="131"/>
        <end position="163"/>
    </location>
</feature>
<feature type="domain" description="DUF6017" evidence="2">
    <location>
        <begin position="165"/>
        <end position="297"/>
    </location>
</feature>
<feature type="region of interest" description="Disordered" evidence="1">
    <location>
        <begin position="91"/>
        <end position="179"/>
    </location>
</feature>
<evidence type="ECO:0000313" key="3">
    <source>
        <dbReference type="EMBL" id="MCC2255618.1"/>
    </source>
</evidence>
<keyword evidence="4" id="KW-1185">Reference proteome</keyword>
<dbReference type="Proteomes" id="UP001198151">
    <property type="component" value="Unassembled WGS sequence"/>
</dbReference>
<protein>
    <submittedName>
        <fullName evidence="3">Helix-turn-helix domain-containing protein</fullName>
    </submittedName>
</protein>
<dbReference type="EMBL" id="JAJEQX010000031">
    <property type="protein sequence ID" value="MCC2255618.1"/>
    <property type="molecule type" value="Genomic_DNA"/>
</dbReference>
<dbReference type="Pfam" id="PF19481">
    <property type="entry name" value="DUF6017"/>
    <property type="match status" value="1"/>
</dbReference>
<sequence length="305" mass="34188">MAVFRIEKTRDYTVMSNHHLRNTALSLKAKGLLSLMLSLPEGWDYTTKGLARICKDGVDSICAGVRELEEQGYVIRERVRNANGQLGAIEYTILEQPRQPEPEREKPGRENPVQANPVLDNPVLGKPEQGNPAQLNTKESSNYGSITDLSSTESSNPIQSNPQPLMGQPPAGTGMGTDGMGAREVYREIILDNIEYRYLIQDDHIDREQLDEIAELIVDTVCSARKTIRIAGDDYPAEVVKSRFMKLDSSHVRYVMDCMRENTTYVRNIKKYLLAALYNAPATIGNYYSSLVQHDMYGDGKRGRG</sequence>
<feature type="compositionally biased region" description="Basic and acidic residues" evidence="1">
    <location>
        <begin position="98"/>
        <end position="109"/>
    </location>
</feature>
<accession>A0ABS8FZX0</accession>
<reference evidence="3 4" key="1">
    <citation type="submission" date="2021-10" db="EMBL/GenBank/DDBJ databases">
        <title>Anaerobic single-cell dispensing facilitates the cultivation of human gut bacteria.</title>
        <authorList>
            <person name="Afrizal A."/>
        </authorList>
    </citation>
    <scope>NUCLEOTIDE SEQUENCE [LARGE SCALE GENOMIC DNA]</scope>
    <source>
        <strain evidence="3 4">CLA-AA-H200</strain>
    </source>
</reference>
<evidence type="ECO:0000256" key="1">
    <source>
        <dbReference type="SAM" id="MobiDB-lite"/>
    </source>
</evidence>
<proteinExistence type="predicted"/>
<organism evidence="3 4">
    <name type="scientific">Ruminococcus turbiniformis</name>
    <dbReference type="NCBI Taxonomy" id="2881258"/>
    <lineage>
        <taxon>Bacteria</taxon>
        <taxon>Bacillati</taxon>
        <taxon>Bacillota</taxon>
        <taxon>Clostridia</taxon>
        <taxon>Eubacteriales</taxon>
        <taxon>Oscillospiraceae</taxon>
        <taxon>Ruminococcus</taxon>
    </lineage>
</organism>
<evidence type="ECO:0000259" key="2">
    <source>
        <dbReference type="Pfam" id="PF19481"/>
    </source>
</evidence>
<comment type="caution">
    <text evidence="3">The sequence shown here is derived from an EMBL/GenBank/DDBJ whole genome shotgun (WGS) entry which is preliminary data.</text>
</comment>
<dbReference type="InterPro" id="IPR046059">
    <property type="entry name" value="DUF6017"/>
</dbReference>
<evidence type="ECO:0000313" key="4">
    <source>
        <dbReference type="Proteomes" id="UP001198151"/>
    </source>
</evidence>
<gene>
    <name evidence="3" type="ORF">LKD70_14545</name>
</gene>